<keyword evidence="2" id="KW-1185">Reference proteome</keyword>
<evidence type="ECO:0000313" key="2">
    <source>
        <dbReference type="Proteomes" id="UP000234342"/>
    </source>
</evidence>
<proteinExistence type="predicted"/>
<sequence>MANRQLDGISSDVGMPTYILNTLDLAADELESEIERVGYLQTLAPIFRVVLLTDRPVFSLVRKYQWPVEHIVPQVHQLRLSHPDRTRRYIGQRIRIAESHYRLARTLTARASSSLAGLIGDLLDLPELVKIVDGLAIPVKGQPNAYNDPRLAFAALRSTPHVEFSTAEGTALITCEGPLRSFVLVDAQASGQSHGDHSTPDWVSKIVVEVDAESSVSFEAYLYSAIAQHIGSDLTVVVPHRAEAVRGADVLHWVDLCLCGDKNRLVVRPEYLTAYQVLAGSSEFEWHAARDYALIRRVSRAASKSKSVAR</sequence>
<dbReference type="AlphaFoldDB" id="A0A2H1KMM4"/>
<gene>
    <name evidence="1" type="ORF">BANT10_03222</name>
</gene>
<name>A0A2H1KMM4_9MICO</name>
<dbReference type="Proteomes" id="UP000234342">
    <property type="component" value="Unassembled WGS sequence"/>
</dbReference>
<reference evidence="2" key="1">
    <citation type="submission" date="2017-03" db="EMBL/GenBank/DDBJ databases">
        <authorList>
            <person name="Monnet C."/>
        </authorList>
    </citation>
    <scope>NUCLEOTIDE SEQUENCE [LARGE SCALE GENOMIC DNA]</scope>
    <source>
        <strain evidence="2">P10</strain>
    </source>
</reference>
<protein>
    <submittedName>
        <fullName evidence="1">Uncharacterized protein</fullName>
    </submittedName>
</protein>
<accession>A0A2H1KMM4</accession>
<organism evidence="1 2">
    <name type="scientific">Brevibacterium antiquum</name>
    <dbReference type="NCBI Taxonomy" id="234835"/>
    <lineage>
        <taxon>Bacteria</taxon>
        <taxon>Bacillati</taxon>
        <taxon>Actinomycetota</taxon>
        <taxon>Actinomycetes</taxon>
        <taxon>Micrococcales</taxon>
        <taxon>Brevibacteriaceae</taxon>
        <taxon>Brevibacterium</taxon>
    </lineage>
</organism>
<evidence type="ECO:0000313" key="1">
    <source>
        <dbReference type="EMBL" id="SMY00858.1"/>
    </source>
</evidence>
<dbReference type="EMBL" id="FXZE01000022">
    <property type="protein sequence ID" value="SMY00858.1"/>
    <property type="molecule type" value="Genomic_DNA"/>
</dbReference>